<gene>
    <name evidence="4" type="ORF">E2R57_08360</name>
</gene>
<evidence type="ECO:0000313" key="5">
    <source>
        <dbReference type="Proteomes" id="UP000294621"/>
    </source>
</evidence>
<dbReference type="InterPro" id="IPR001944">
    <property type="entry name" value="Glycoside_Hdrlase_35"/>
</dbReference>
<proteinExistence type="inferred from homology"/>
<dbReference type="RefSeq" id="WP_133348092.1">
    <property type="nucleotide sequence ID" value="NZ_SMZQ01000003.1"/>
</dbReference>
<dbReference type="STRING" id="683150.G205_14960"/>
<evidence type="ECO:0000259" key="3">
    <source>
        <dbReference type="Pfam" id="PF01301"/>
    </source>
</evidence>
<evidence type="ECO:0000256" key="2">
    <source>
        <dbReference type="RuleBase" id="RU003679"/>
    </source>
</evidence>
<dbReference type="Gene3D" id="3.20.20.80">
    <property type="entry name" value="Glycosidases"/>
    <property type="match status" value="1"/>
</dbReference>
<dbReference type="InterPro" id="IPR017853">
    <property type="entry name" value="GH"/>
</dbReference>
<evidence type="ECO:0000256" key="1">
    <source>
        <dbReference type="ARBA" id="ARBA00009809"/>
    </source>
</evidence>
<dbReference type="Proteomes" id="UP000294621">
    <property type="component" value="Unassembled WGS sequence"/>
</dbReference>
<comment type="similarity">
    <text evidence="1 2">Belongs to the glycosyl hydrolase 35 family.</text>
</comment>
<dbReference type="EMBL" id="SMZQ01000003">
    <property type="protein sequence ID" value="TDL38928.1"/>
    <property type="molecule type" value="Genomic_DNA"/>
</dbReference>
<dbReference type="Pfam" id="PF01301">
    <property type="entry name" value="Glyco_hydro_35"/>
    <property type="match status" value="1"/>
</dbReference>
<comment type="caution">
    <text evidence="4">The sequence shown here is derived from an EMBL/GenBank/DDBJ whole genome shotgun (WGS) entry which is preliminary data.</text>
</comment>
<dbReference type="PANTHER" id="PTHR23421">
    <property type="entry name" value="BETA-GALACTOSIDASE RELATED"/>
    <property type="match status" value="1"/>
</dbReference>
<dbReference type="GO" id="GO:0005975">
    <property type="term" value="P:carbohydrate metabolic process"/>
    <property type="evidence" value="ECO:0007669"/>
    <property type="project" value="InterPro"/>
</dbReference>
<reference evidence="4 5" key="1">
    <citation type="submission" date="2019-03" db="EMBL/GenBank/DDBJ databases">
        <title>Genome Sequencing and Assembly of Various Microbes Isolated from Partially Reclaimed Soil and Acid Mine Drainage (AMD) Site.</title>
        <authorList>
            <person name="Steinbock B."/>
            <person name="Bechtold R."/>
            <person name="Sevigny J.L."/>
            <person name="Thomas D."/>
            <person name="Cuthill L.R."/>
            <person name="Aveiro Johannsen E.J."/>
            <person name="Thomas K."/>
            <person name="Ghosh A."/>
        </authorList>
    </citation>
    <scope>NUCLEOTIDE SEQUENCE [LARGE SCALE GENOMIC DNA]</scope>
    <source>
        <strain evidence="4 5">S-A1</strain>
    </source>
</reference>
<accession>A0A4V3B204</accession>
<name>A0A4V3B204_9MICC</name>
<organism evidence="4 5">
    <name type="scientific">Arthrobacter nitrophenolicus</name>
    <dbReference type="NCBI Taxonomy" id="683150"/>
    <lineage>
        <taxon>Bacteria</taxon>
        <taxon>Bacillati</taxon>
        <taxon>Actinomycetota</taxon>
        <taxon>Actinomycetes</taxon>
        <taxon>Micrococcales</taxon>
        <taxon>Micrococcaceae</taxon>
        <taxon>Arthrobacter</taxon>
    </lineage>
</organism>
<feature type="domain" description="Glycoside hydrolase 35 catalytic" evidence="3">
    <location>
        <begin position="48"/>
        <end position="391"/>
    </location>
</feature>
<sequence length="789" mass="84194">MPAPLKRSTSVLRATHAPWDGPLVLPAMSNTEDGHERFRVTSRYVELGGKPAIPVSGELHYSRVPRARWEERLRLMKAGGITVVASYTFWIHHERTEGKVSFDDGLDVAAFVRLCKEVGLDVVLRVGPWCHGEVRNGGFPDWVQAAPVQHRTNDPAYLDLVRRWFGYLGEELAGLLGPDSNVIGIQLENELYDQPDHITELKRLARNAGLSAPVWTATAWGGAELPDGEVLPLFGGYGDGFWVDADAPWDPTFREHYFFSHTWDDPGIGADVRGQLGTGAAAAPRTPSALFPAATCELAGGMATAYQRRPWPQGLDVAAVAHNKIGNGSAWQGYYMFAGGMNPADGLQESQESQDTGYPNDLPRFDYDFHAPIGASGRPASSFAALRKQHAFLAAFGERLARMPSSLPDVMPAGVEDAATLRWALRSDGGTGFVFISWHQPHVPLRTYRGAQFEVTLDGGPVTFPAAPVDIPAGTLAHWPVNLDVAGVTLEWATASPLTLLEPAPGVTGGRPTLVLAAEAGIPVELRFAAGTAVSVSAAGSGRTVRLPGDEPGVLAAEAGNAVADILVLPADAADTAWVLDTGRGRDLLLSAGPLWLDAGGRLAGRSVERPDVLRYNPNTRTFDAVKTNHTRPTQRRMSVEAVLVREAGAVPASYGEAANRAAAPGPPVIDSLAREYTLELPAGALPTGHEELEISWAGDVARILVDGVPVADRFWDGSPWILNVADAGIRPDPIGPANVTLQILPLSPQAKVGLPAEAQQRREAAAGDLAALDAVHLACWTGWHEAAG</sequence>
<dbReference type="InterPro" id="IPR031330">
    <property type="entry name" value="Gly_Hdrlase_35_cat"/>
</dbReference>
<protein>
    <submittedName>
        <fullName evidence="4">Beta-galactosidase</fullName>
    </submittedName>
</protein>
<dbReference type="OrthoDB" id="9813184at2"/>
<dbReference type="AlphaFoldDB" id="A0A4V3B204"/>
<dbReference type="SUPFAM" id="SSF51445">
    <property type="entry name" value="(Trans)glycosidases"/>
    <property type="match status" value="1"/>
</dbReference>
<dbReference type="GO" id="GO:0004553">
    <property type="term" value="F:hydrolase activity, hydrolyzing O-glycosyl compounds"/>
    <property type="evidence" value="ECO:0007669"/>
    <property type="project" value="InterPro"/>
</dbReference>
<dbReference type="PRINTS" id="PR00742">
    <property type="entry name" value="GLHYDRLASE35"/>
</dbReference>
<evidence type="ECO:0000313" key="4">
    <source>
        <dbReference type="EMBL" id="TDL38928.1"/>
    </source>
</evidence>